<dbReference type="InterPro" id="IPR051013">
    <property type="entry name" value="MBL_superfamily_lactonases"/>
</dbReference>
<dbReference type="InterPro" id="IPR001279">
    <property type="entry name" value="Metallo-B-lactamas"/>
</dbReference>
<dbReference type="PANTHER" id="PTHR42978:SF6">
    <property type="entry name" value="QUORUM-QUENCHING LACTONASE YTNP-RELATED"/>
    <property type="match status" value="1"/>
</dbReference>
<dbReference type="Pfam" id="PF00753">
    <property type="entry name" value="Lactamase_B"/>
    <property type="match status" value="1"/>
</dbReference>
<comment type="caution">
    <text evidence="6">The sequence shown here is derived from an EMBL/GenBank/DDBJ whole genome shotgun (WGS) entry which is preliminary data.</text>
</comment>
<gene>
    <name evidence="6" type="ORF">AAFH96_28485</name>
</gene>
<dbReference type="PANTHER" id="PTHR42978">
    <property type="entry name" value="QUORUM-QUENCHING LACTONASE YTNP-RELATED-RELATED"/>
    <property type="match status" value="1"/>
</dbReference>
<dbReference type="InterPro" id="IPR036866">
    <property type="entry name" value="RibonucZ/Hydroxyglut_hydro"/>
</dbReference>
<dbReference type="RefSeq" id="WP_375736242.1">
    <property type="nucleotide sequence ID" value="NZ_JBCGDC010000118.1"/>
</dbReference>
<dbReference type="Gene3D" id="3.60.15.10">
    <property type="entry name" value="Ribonuclease Z/Hydroxyacylglutathione hydrolase-like"/>
    <property type="match status" value="1"/>
</dbReference>
<keyword evidence="4" id="KW-0862">Zinc</keyword>
<keyword evidence="7" id="KW-1185">Reference proteome</keyword>
<sequence length="274" mass="29376">MPVSRRFGSATLIALTDGEGPFFEPRSTAFPRVTAELWRRADEYDPGTVSADGQWWLRFRCFAIRFDDGRVVMVDAGIGPAEAPARAWAPVPGRLPDELAAAGIDPAEVDTVVLTHLHTDHVGWAVTGGAPHFANARYVVQDAELAAVRAANPELAAYLLDPLAATGQLHVVEGDRQLTPGVRVVATPGHTPGHQSVLLQEGGKRVLLTGDLLVHPVQLIDPAQPYAHEVYPETARVSRETLLRDLAARPSAVLATPHLTDPFITLGAPTEPAT</sequence>
<proteinExistence type="inferred from homology"/>
<evidence type="ECO:0000259" key="5">
    <source>
        <dbReference type="SMART" id="SM00849"/>
    </source>
</evidence>
<evidence type="ECO:0000313" key="6">
    <source>
        <dbReference type="EMBL" id="MFB6397011.1"/>
    </source>
</evidence>
<reference evidence="6 7" key="1">
    <citation type="submission" date="2024-04" db="EMBL/GenBank/DDBJ databases">
        <title>Polymorphospora sp. isolated from Baiyangdian Lake in Xiong'an New Area.</title>
        <authorList>
            <person name="Zhang X."/>
            <person name="Liu J."/>
        </authorList>
    </citation>
    <scope>NUCLEOTIDE SEQUENCE [LARGE SCALE GENOMIC DNA]</scope>
    <source>
        <strain evidence="6 7">2-325</strain>
    </source>
</reference>
<name>A0ABV5CYD7_9ACTN</name>
<dbReference type="Proteomes" id="UP001582793">
    <property type="component" value="Unassembled WGS sequence"/>
</dbReference>
<protein>
    <submittedName>
        <fullName evidence="6">MBL fold metallo-hydrolase</fullName>
    </submittedName>
</protein>
<dbReference type="EMBL" id="JBCGDC010000118">
    <property type="protein sequence ID" value="MFB6397011.1"/>
    <property type="molecule type" value="Genomic_DNA"/>
</dbReference>
<feature type="domain" description="Metallo-beta-lactamase" evidence="5">
    <location>
        <begin position="60"/>
        <end position="258"/>
    </location>
</feature>
<organism evidence="6 7">
    <name type="scientific">Polymorphospora lycopeni</name>
    <dbReference type="NCBI Taxonomy" id="3140240"/>
    <lineage>
        <taxon>Bacteria</taxon>
        <taxon>Bacillati</taxon>
        <taxon>Actinomycetota</taxon>
        <taxon>Actinomycetes</taxon>
        <taxon>Micromonosporales</taxon>
        <taxon>Micromonosporaceae</taxon>
        <taxon>Polymorphospora</taxon>
    </lineage>
</organism>
<evidence type="ECO:0000313" key="7">
    <source>
        <dbReference type="Proteomes" id="UP001582793"/>
    </source>
</evidence>
<evidence type="ECO:0000256" key="1">
    <source>
        <dbReference type="ARBA" id="ARBA00007749"/>
    </source>
</evidence>
<accession>A0ABV5CYD7</accession>
<evidence type="ECO:0000256" key="2">
    <source>
        <dbReference type="ARBA" id="ARBA00022723"/>
    </source>
</evidence>
<dbReference type="SMART" id="SM00849">
    <property type="entry name" value="Lactamase_B"/>
    <property type="match status" value="1"/>
</dbReference>
<comment type="similarity">
    <text evidence="1">Belongs to the metallo-beta-lactamase superfamily.</text>
</comment>
<keyword evidence="3" id="KW-0378">Hydrolase</keyword>
<keyword evidence="2" id="KW-0479">Metal-binding</keyword>
<evidence type="ECO:0000256" key="3">
    <source>
        <dbReference type="ARBA" id="ARBA00022801"/>
    </source>
</evidence>
<dbReference type="SUPFAM" id="SSF56281">
    <property type="entry name" value="Metallo-hydrolase/oxidoreductase"/>
    <property type="match status" value="1"/>
</dbReference>
<evidence type="ECO:0000256" key="4">
    <source>
        <dbReference type="ARBA" id="ARBA00022833"/>
    </source>
</evidence>